<sequence>MNVTTSVKLYFNRGEIEFWVRLHVRGNSTRDTLELTHQMATTNAIDVPSSWRRDNYIAKTFCDNLEIALQRSGSFAHCSKIWNLDETVISTIATDSPEKKLHLKKLPRNLKKKSLSEIINKEEAVIGVNLQGEVAFSVGI</sequence>
<name>A0A8K0D8P1_IGNLU</name>
<proteinExistence type="predicted"/>
<evidence type="ECO:0000313" key="1">
    <source>
        <dbReference type="EMBL" id="KAF2901239.1"/>
    </source>
</evidence>
<keyword evidence="2" id="KW-1185">Reference proteome</keyword>
<organism evidence="1 2">
    <name type="scientific">Ignelater luminosus</name>
    <name type="common">Cucubano</name>
    <name type="synonym">Pyrophorus luminosus</name>
    <dbReference type="NCBI Taxonomy" id="2038154"/>
    <lineage>
        <taxon>Eukaryota</taxon>
        <taxon>Metazoa</taxon>
        <taxon>Ecdysozoa</taxon>
        <taxon>Arthropoda</taxon>
        <taxon>Hexapoda</taxon>
        <taxon>Insecta</taxon>
        <taxon>Pterygota</taxon>
        <taxon>Neoptera</taxon>
        <taxon>Endopterygota</taxon>
        <taxon>Coleoptera</taxon>
        <taxon>Polyphaga</taxon>
        <taxon>Elateriformia</taxon>
        <taxon>Elateroidea</taxon>
        <taxon>Elateridae</taxon>
        <taxon>Agrypninae</taxon>
        <taxon>Pyrophorini</taxon>
        <taxon>Ignelater</taxon>
    </lineage>
</organism>
<accession>A0A8K0D8P1</accession>
<comment type="caution">
    <text evidence="1">The sequence shown here is derived from an EMBL/GenBank/DDBJ whole genome shotgun (WGS) entry which is preliminary data.</text>
</comment>
<protein>
    <submittedName>
        <fullName evidence="1">Uncharacterized protein</fullName>
    </submittedName>
</protein>
<dbReference type="EMBL" id="VTPC01001764">
    <property type="protein sequence ID" value="KAF2901239.1"/>
    <property type="molecule type" value="Genomic_DNA"/>
</dbReference>
<reference evidence="1" key="1">
    <citation type="submission" date="2019-08" db="EMBL/GenBank/DDBJ databases">
        <title>The genome of the North American firefly Photinus pyralis.</title>
        <authorList>
            <consortium name="Photinus pyralis genome working group"/>
            <person name="Fallon T.R."/>
            <person name="Sander Lower S.E."/>
            <person name="Weng J.-K."/>
        </authorList>
    </citation>
    <scope>NUCLEOTIDE SEQUENCE</scope>
    <source>
        <strain evidence="1">TRF0915ILg1</strain>
        <tissue evidence="1">Whole body</tissue>
    </source>
</reference>
<gene>
    <name evidence="1" type="ORF">ILUMI_04946</name>
</gene>
<dbReference type="AlphaFoldDB" id="A0A8K0D8P1"/>
<evidence type="ECO:0000313" key="2">
    <source>
        <dbReference type="Proteomes" id="UP000801492"/>
    </source>
</evidence>
<dbReference type="Proteomes" id="UP000801492">
    <property type="component" value="Unassembled WGS sequence"/>
</dbReference>